<dbReference type="Pfam" id="PF00561">
    <property type="entry name" value="Abhydrolase_1"/>
    <property type="match status" value="1"/>
</dbReference>
<dbReference type="InterPro" id="IPR026151">
    <property type="entry name" value="Maspardin"/>
</dbReference>
<dbReference type="GO" id="GO:0005737">
    <property type="term" value="C:cytoplasm"/>
    <property type="evidence" value="ECO:0007669"/>
    <property type="project" value="UniProtKB-SubCell"/>
</dbReference>
<evidence type="ECO:0000313" key="6">
    <source>
        <dbReference type="EMBL" id="KAK6935247.1"/>
    </source>
</evidence>
<dbReference type="SUPFAM" id="SSF53474">
    <property type="entry name" value="alpha/beta-Hydrolases"/>
    <property type="match status" value="1"/>
</dbReference>
<comment type="caution">
    <text evidence="6">The sequence shown here is derived from an EMBL/GenBank/DDBJ whole genome shotgun (WGS) entry which is preliminary data.</text>
</comment>
<feature type="compositionally biased region" description="Low complexity" evidence="4">
    <location>
        <begin position="329"/>
        <end position="341"/>
    </location>
</feature>
<sequence>MKGVNSAPGDYIHFKSQVPLHKIPIGTKQWRYYDFGPKVVPPLICLPGIAGTADVYYKQIMSLSIKGYRVISVDIPRVWNHHEWIQAFEKFLDAIDIHHVHLYGTSLGGFLAQLFAQYRPRRVRSLILSNSFLETRNFAAAMPWAPIVGWTPSFLLKRHVLTGIRDGPHEPFIADSVDFVVSQVETLSREDLASRLALNVDNAAVGPLLLSDSFITIMDTNDYCAIPQECKDQLSEKYPGARRAYLKSGGDFPFLSRPDEVNLHLQLHLRRVGVEARPDMVSGTANDDNEGSTSDKNDKKWDSEGPQKEDGGDTARPSPDRQQQNADGPSPTDQQPQSPDSTDSHDLDNQLLSNAGLLFLKPIWNILGVYPVAPIIKI</sequence>
<dbReference type="GO" id="GO:0016787">
    <property type="term" value="F:hydrolase activity"/>
    <property type="evidence" value="ECO:0007669"/>
    <property type="project" value="UniProtKB-KW"/>
</dbReference>
<dbReference type="AlphaFoldDB" id="A0AAN8VXG9"/>
<name>A0AAN8VXG9_9MAGN</name>
<proteinExistence type="predicted"/>
<evidence type="ECO:0000313" key="7">
    <source>
        <dbReference type="Proteomes" id="UP001370490"/>
    </source>
</evidence>
<dbReference type="InterPro" id="IPR000073">
    <property type="entry name" value="AB_hydrolase_1"/>
</dbReference>
<feature type="compositionally biased region" description="Polar residues" evidence="4">
    <location>
        <begin position="283"/>
        <end position="292"/>
    </location>
</feature>
<reference evidence="6 7" key="1">
    <citation type="submission" date="2023-12" db="EMBL/GenBank/DDBJ databases">
        <title>A high-quality genome assembly for Dillenia turbinata (Dilleniales).</title>
        <authorList>
            <person name="Chanderbali A."/>
        </authorList>
    </citation>
    <scope>NUCLEOTIDE SEQUENCE [LARGE SCALE GENOMIC DNA]</scope>
    <source>
        <strain evidence="6">LSX21</strain>
        <tissue evidence="6">Leaf</tissue>
    </source>
</reference>
<dbReference type="EMBL" id="JBAMMX010000008">
    <property type="protein sequence ID" value="KAK6935247.1"/>
    <property type="molecule type" value="Genomic_DNA"/>
</dbReference>
<keyword evidence="7" id="KW-1185">Reference proteome</keyword>
<keyword evidence="6" id="KW-0378">Hydrolase</keyword>
<evidence type="ECO:0000259" key="5">
    <source>
        <dbReference type="Pfam" id="PF00561"/>
    </source>
</evidence>
<evidence type="ECO:0000256" key="3">
    <source>
        <dbReference type="ARBA" id="ARBA00022490"/>
    </source>
</evidence>
<dbReference type="PANTHER" id="PTHR15913">
    <property type="entry name" value="ACID CLUSTER PROTEIN 33"/>
    <property type="match status" value="1"/>
</dbReference>
<evidence type="ECO:0000256" key="4">
    <source>
        <dbReference type="SAM" id="MobiDB-lite"/>
    </source>
</evidence>
<feature type="domain" description="AB hydrolase-1" evidence="5">
    <location>
        <begin position="41"/>
        <end position="136"/>
    </location>
</feature>
<dbReference type="Gene3D" id="3.40.50.1820">
    <property type="entry name" value="alpha/beta hydrolase"/>
    <property type="match status" value="1"/>
</dbReference>
<dbReference type="Proteomes" id="UP001370490">
    <property type="component" value="Unassembled WGS sequence"/>
</dbReference>
<gene>
    <name evidence="6" type="ORF">RJ641_035402</name>
</gene>
<evidence type="ECO:0000256" key="2">
    <source>
        <dbReference type="ARBA" id="ARBA00020148"/>
    </source>
</evidence>
<accession>A0AAN8VXG9</accession>
<feature type="compositionally biased region" description="Basic and acidic residues" evidence="4">
    <location>
        <begin position="293"/>
        <end position="313"/>
    </location>
</feature>
<evidence type="ECO:0000256" key="1">
    <source>
        <dbReference type="ARBA" id="ARBA00004496"/>
    </source>
</evidence>
<keyword evidence="3" id="KW-0963">Cytoplasm</keyword>
<organism evidence="6 7">
    <name type="scientific">Dillenia turbinata</name>
    <dbReference type="NCBI Taxonomy" id="194707"/>
    <lineage>
        <taxon>Eukaryota</taxon>
        <taxon>Viridiplantae</taxon>
        <taxon>Streptophyta</taxon>
        <taxon>Embryophyta</taxon>
        <taxon>Tracheophyta</taxon>
        <taxon>Spermatophyta</taxon>
        <taxon>Magnoliopsida</taxon>
        <taxon>eudicotyledons</taxon>
        <taxon>Gunneridae</taxon>
        <taxon>Pentapetalae</taxon>
        <taxon>Dilleniales</taxon>
        <taxon>Dilleniaceae</taxon>
        <taxon>Dillenia</taxon>
    </lineage>
</organism>
<feature type="region of interest" description="Disordered" evidence="4">
    <location>
        <begin position="278"/>
        <end position="348"/>
    </location>
</feature>
<comment type="subcellular location">
    <subcellularLocation>
        <location evidence="1">Cytoplasm</location>
    </subcellularLocation>
</comment>
<dbReference type="PANTHER" id="PTHR15913:SF0">
    <property type="entry name" value="MASPARDIN"/>
    <property type="match status" value="1"/>
</dbReference>
<protein>
    <recommendedName>
        <fullName evidence="2">Maspardin</fullName>
    </recommendedName>
</protein>
<dbReference type="InterPro" id="IPR029058">
    <property type="entry name" value="AB_hydrolase_fold"/>
</dbReference>